<feature type="domain" description="Polymerase nucleotidyl transferase" evidence="10">
    <location>
        <begin position="30"/>
        <end position="94"/>
    </location>
</feature>
<evidence type="ECO:0000256" key="5">
    <source>
        <dbReference type="ARBA" id="ARBA00022723"/>
    </source>
</evidence>
<evidence type="ECO:0000256" key="4">
    <source>
        <dbReference type="ARBA" id="ARBA00022695"/>
    </source>
</evidence>
<keyword evidence="6" id="KW-0547">Nucleotide-binding</keyword>
<dbReference type="AlphaFoldDB" id="A0A853BYK9"/>
<protein>
    <recommendedName>
        <fullName evidence="10">Polymerase nucleotidyl transferase domain-containing protein</fullName>
    </recommendedName>
</protein>
<evidence type="ECO:0000313" key="11">
    <source>
        <dbReference type="EMBL" id="NYI99571.1"/>
    </source>
</evidence>
<gene>
    <name evidence="11" type="ORF">HNR19_000270</name>
</gene>
<dbReference type="Pfam" id="PF01909">
    <property type="entry name" value="NTP_transf_2"/>
    <property type="match status" value="1"/>
</dbReference>
<keyword evidence="8" id="KW-0460">Magnesium</keyword>
<sequence length="113" mass="12278">MTGKRARVLEPETFSGAGPRAEALLRHRDEVLDVVQSYGGRDVHVFGSVARGTDHDGSDIDLVFFEDRPVSLLASLWMHRQLNEILGASVDVFAAGELPPRTLDAIAPDAVLL</sequence>
<keyword evidence="12" id="KW-1185">Reference proteome</keyword>
<keyword evidence="7" id="KW-0067">ATP-binding</keyword>
<evidence type="ECO:0000256" key="1">
    <source>
        <dbReference type="ARBA" id="ARBA00001946"/>
    </source>
</evidence>
<evidence type="ECO:0000256" key="8">
    <source>
        <dbReference type="ARBA" id="ARBA00022842"/>
    </source>
</evidence>
<reference evidence="11 12" key="1">
    <citation type="submission" date="2020-07" db="EMBL/GenBank/DDBJ databases">
        <title>Sequencing the genomes of 1000 actinobacteria strains.</title>
        <authorList>
            <person name="Klenk H.-P."/>
        </authorList>
    </citation>
    <scope>NUCLEOTIDE SEQUENCE [LARGE SCALE GENOMIC DNA]</scope>
    <source>
        <strain evidence="11 12">DSM 103833</strain>
    </source>
</reference>
<dbReference type="Gene3D" id="3.30.460.10">
    <property type="entry name" value="Beta Polymerase, domain 2"/>
    <property type="match status" value="1"/>
</dbReference>
<dbReference type="EMBL" id="JACCFP010000001">
    <property type="protein sequence ID" value="NYI99571.1"/>
    <property type="molecule type" value="Genomic_DNA"/>
</dbReference>
<dbReference type="RefSeq" id="WP_179666203.1">
    <property type="nucleotide sequence ID" value="NZ_JACCFP010000001.1"/>
</dbReference>
<dbReference type="InterPro" id="IPR002934">
    <property type="entry name" value="Polymerase_NTP_transf_dom"/>
</dbReference>
<dbReference type="CDD" id="cd05403">
    <property type="entry name" value="NT_KNTase_like"/>
    <property type="match status" value="1"/>
</dbReference>
<dbReference type="Proteomes" id="UP000530424">
    <property type="component" value="Unassembled WGS sequence"/>
</dbReference>
<evidence type="ECO:0000256" key="3">
    <source>
        <dbReference type="ARBA" id="ARBA00022679"/>
    </source>
</evidence>
<dbReference type="InterPro" id="IPR052038">
    <property type="entry name" value="Type-VII_TA_antitoxin"/>
</dbReference>
<dbReference type="PANTHER" id="PTHR33571:SF12">
    <property type="entry name" value="BSL3053 PROTEIN"/>
    <property type="match status" value="1"/>
</dbReference>
<evidence type="ECO:0000313" key="12">
    <source>
        <dbReference type="Proteomes" id="UP000530424"/>
    </source>
</evidence>
<name>A0A853BYK9_9ACTN</name>
<dbReference type="PANTHER" id="PTHR33571">
    <property type="entry name" value="SSL8005 PROTEIN"/>
    <property type="match status" value="1"/>
</dbReference>
<dbReference type="SUPFAM" id="SSF81301">
    <property type="entry name" value="Nucleotidyltransferase"/>
    <property type="match status" value="1"/>
</dbReference>
<dbReference type="GO" id="GO:0016779">
    <property type="term" value="F:nucleotidyltransferase activity"/>
    <property type="evidence" value="ECO:0007669"/>
    <property type="project" value="UniProtKB-KW"/>
</dbReference>
<comment type="cofactor">
    <cofactor evidence="1">
        <name>Mg(2+)</name>
        <dbReference type="ChEBI" id="CHEBI:18420"/>
    </cofactor>
</comment>
<accession>A0A853BYK9</accession>
<evidence type="ECO:0000256" key="9">
    <source>
        <dbReference type="ARBA" id="ARBA00038276"/>
    </source>
</evidence>
<keyword evidence="5" id="KW-0479">Metal-binding</keyword>
<keyword evidence="2" id="KW-1277">Toxin-antitoxin system</keyword>
<comment type="caution">
    <text evidence="11">The sequence shown here is derived from an EMBL/GenBank/DDBJ whole genome shotgun (WGS) entry which is preliminary data.</text>
</comment>
<comment type="similarity">
    <text evidence="9">Belongs to the MntA antitoxin family.</text>
</comment>
<dbReference type="GO" id="GO:0046872">
    <property type="term" value="F:metal ion binding"/>
    <property type="evidence" value="ECO:0007669"/>
    <property type="project" value="UniProtKB-KW"/>
</dbReference>
<evidence type="ECO:0000256" key="2">
    <source>
        <dbReference type="ARBA" id="ARBA00022649"/>
    </source>
</evidence>
<evidence type="ECO:0000256" key="7">
    <source>
        <dbReference type="ARBA" id="ARBA00022840"/>
    </source>
</evidence>
<organism evidence="11 12">
    <name type="scientific">Nocardioides thalensis</name>
    <dbReference type="NCBI Taxonomy" id="1914755"/>
    <lineage>
        <taxon>Bacteria</taxon>
        <taxon>Bacillati</taxon>
        <taxon>Actinomycetota</taxon>
        <taxon>Actinomycetes</taxon>
        <taxon>Propionibacteriales</taxon>
        <taxon>Nocardioidaceae</taxon>
        <taxon>Nocardioides</taxon>
    </lineage>
</organism>
<keyword evidence="4" id="KW-0548">Nucleotidyltransferase</keyword>
<dbReference type="InterPro" id="IPR043519">
    <property type="entry name" value="NT_sf"/>
</dbReference>
<evidence type="ECO:0000256" key="6">
    <source>
        <dbReference type="ARBA" id="ARBA00022741"/>
    </source>
</evidence>
<keyword evidence="3" id="KW-0808">Transferase</keyword>
<proteinExistence type="inferred from homology"/>
<evidence type="ECO:0000259" key="10">
    <source>
        <dbReference type="Pfam" id="PF01909"/>
    </source>
</evidence>
<dbReference type="GO" id="GO:0005524">
    <property type="term" value="F:ATP binding"/>
    <property type="evidence" value="ECO:0007669"/>
    <property type="project" value="UniProtKB-KW"/>
</dbReference>